<feature type="region of interest" description="Disordered" evidence="1">
    <location>
        <begin position="25"/>
        <end position="77"/>
    </location>
</feature>
<feature type="compositionally biased region" description="Polar residues" evidence="1">
    <location>
        <begin position="51"/>
        <end position="64"/>
    </location>
</feature>
<dbReference type="AlphaFoldDB" id="A0A6B0UUU0"/>
<organism evidence="3">
    <name type="scientific">Ixodes ricinus</name>
    <name type="common">Common tick</name>
    <name type="synonym">Acarus ricinus</name>
    <dbReference type="NCBI Taxonomy" id="34613"/>
    <lineage>
        <taxon>Eukaryota</taxon>
        <taxon>Metazoa</taxon>
        <taxon>Ecdysozoa</taxon>
        <taxon>Arthropoda</taxon>
        <taxon>Chelicerata</taxon>
        <taxon>Arachnida</taxon>
        <taxon>Acari</taxon>
        <taxon>Parasitiformes</taxon>
        <taxon>Ixodida</taxon>
        <taxon>Ixodoidea</taxon>
        <taxon>Ixodidae</taxon>
        <taxon>Ixodinae</taxon>
        <taxon>Ixodes</taxon>
    </lineage>
</organism>
<reference evidence="3" key="1">
    <citation type="submission" date="2019-12" db="EMBL/GenBank/DDBJ databases">
        <title>An insight into the sialome of adult female Ixodes ricinus ticks feeding for 6 days.</title>
        <authorList>
            <person name="Perner J."/>
            <person name="Ribeiro J.M.C."/>
        </authorList>
    </citation>
    <scope>NUCLEOTIDE SEQUENCE</scope>
    <source>
        <strain evidence="3">Semi-engorged</strain>
        <tissue evidence="3">Salivary glands</tissue>
    </source>
</reference>
<sequence length="149" mass="16559">MSDRLALPELQRRLIERSRHLGFVPYADTPLRGVRERSPSDSDTDSEDGASSEQRSAHGSTRARSSPDHEPPEPSRLGCTNWCTCGRCEAMPTIVESVCCREIPAATEKQPSGCITSNVRFHTLCLDDVVLDVVFHTLQDHGVRVENTR</sequence>
<dbReference type="PANTHER" id="PTHR36981">
    <property type="entry name" value="ZGC:195170"/>
    <property type="match status" value="1"/>
</dbReference>
<proteinExistence type="predicted"/>
<evidence type="ECO:0000256" key="1">
    <source>
        <dbReference type="SAM" id="MobiDB-lite"/>
    </source>
</evidence>
<name>A0A6B0UUU0_IXORI</name>
<dbReference type="InterPro" id="IPR046815">
    <property type="entry name" value="P2RX7_C"/>
</dbReference>
<evidence type="ECO:0000313" key="3">
    <source>
        <dbReference type="EMBL" id="MXU93610.1"/>
    </source>
</evidence>
<dbReference type="Pfam" id="PF20478">
    <property type="entry name" value="P2RX7_C"/>
    <property type="match status" value="1"/>
</dbReference>
<accession>A0A6B0UUU0</accession>
<dbReference type="EMBL" id="GIFC01011527">
    <property type="protein sequence ID" value="MXU93610.1"/>
    <property type="molecule type" value="Transcribed_RNA"/>
</dbReference>
<feature type="domain" description="P2X purinoreceptor 7 intracellular" evidence="2">
    <location>
        <begin position="63"/>
        <end position="135"/>
    </location>
</feature>
<evidence type="ECO:0000259" key="2">
    <source>
        <dbReference type="Pfam" id="PF20478"/>
    </source>
</evidence>
<protein>
    <submittedName>
        <fullName evidence="3">Putative kolobok-2 xt</fullName>
    </submittedName>
</protein>
<dbReference type="PANTHER" id="PTHR36981:SF1">
    <property type="entry name" value="P2X PURINORECEPTOR 7 INTRACELLULAR DOMAIN-CONTAINING PROTEIN"/>
    <property type="match status" value="1"/>
</dbReference>